<feature type="domain" description="HAMP" evidence="13">
    <location>
        <begin position="178"/>
        <end position="231"/>
    </location>
</feature>
<dbReference type="InterPro" id="IPR004358">
    <property type="entry name" value="Sig_transdc_His_kin-like_C"/>
</dbReference>
<keyword evidence="10 11" id="KW-0472">Membrane</keyword>
<evidence type="ECO:0000256" key="7">
    <source>
        <dbReference type="ARBA" id="ARBA00022777"/>
    </source>
</evidence>
<dbReference type="GO" id="GO:0016301">
    <property type="term" value="F:kinase activity"/>
    <property type="evidence" value="ECO:0007669"/>
    <property type="project" value="UniProtKB-KW"/>
</dbReference>
<evidence type="ECO:0000256" key="6">
    <source>
        <dbReference type="ARBA" id="ARBA00022692"/>
    </source>
</evidence>
<dbReference type="PANTHER" id="PTHR45436:SF5">
    <property type="entry name" value="SENSOR HISTIDINE KINASE TRCS"/>
    <property type="match status" value="1"/>
</dbReference>
<evidence type="ECO:0000256" key="4">
    <source>
        <dbReference type="ARBA" id="ARBA00022553"/>
    </source>
</evidence>
<dbReference type="Gene3D" id="3.30.565.10">
    <property type="entry name" value="Histidine kinase-like ATPase, C-terminal domain"/>
    <property type="match status" value="1"/>
</dbReference>
<evidence type="ECO:0000256" key="8">
    <source>
        <dbReference type="ARBA" id="ARBA00022989"/>
    </source>
</evidence>
<reference evidence="14 15" key="1">
    <citation type="submission" date="2023-07" db="EMBL/GenBank/DDBJ databases">
        <title>Sequencing the genomes of 1000 actinobacteria strains.</title>
        <authorList>
            <person name="Klenk H.-P."/>
        </authorList>
    </citation>
    <scope>NUCLEOTIDE SEQUENCE [LARGE SCALE GENOMIC DNA]</scope>
    <source>
        <strain evidence="14 15">DSM 19426</strain>
    </source>
</reference>
<evidence type="ECO:0000256" key="1">
    <source>
        <dbReference type="ARBA" id="ARBA00000085"/>
    </source>
</evidence>
<comment type="caution">
    <text evidence="14">The sequence shown here is derived from an EMBL/GenBank/DDBJ whole genome shotgun (WGS) entry which is preliminary data.</text>
</comment>
<dbReference type="PROSITE" id="PS50109">
    <property type="entry name" value="HIS_KIN"/>
    <property type="match status" value="1"/>
</dbReference>
<evidence type="ECO:0000259" key="12">
    <source>
        <dbReference type="PROSITE" id="PS50109"/>
    </source>
</evidence>
<comment type="catalytic activity">
    <reaction evidence="1">
        <text>ATP + protein L-histidine = ADP + protein N-phospho-L-histidine.</text>
        <dbReference type="EC" id="2.7.13.3"/>
    </reaction>
</comment>
<dbReference type="Gene3D" id="1.10.287.130">
    <property type="match status" value="1"/>
</dbReference>
<sequence length="442" mass="47753">MSRLAERTIVTRLVLAVTAAMSVVLLVSGAVVWWRVSFALDRQVDRDLTAYSDVVAGDVRLGHAPPTGTPGLVHQVYDVDGRLISGDAGHRLLRRSEVRAAAVGEEVRREIGSLLPPSDRAQRVRGLRVDTPVGTRVLAVAADRRGHDEALRELLLQLLLAGLAVLAAASYAAYRTAHGALRPVERYRAAAEAADPDQQVALPVPRRRDDEVTRLGHTLNHLLARIASAHEQQRAFLADAAHELRSPLTVMKTDLEWVRGHADDPVEVEESLASLAIQVDRLVELSDLLLDLEEVRAAPAPHEDADVAEVARRVVDRLAPQAHRADRELGLRVHGPARARCDPLRLELALGNLVTNALTHGEGDVTVTVTGHAADVLLEVHDEGPGFPPEFVDRAFDRFARADESRSTRGSGLGLALVRAVADLHGGQASASGSTVRLTVPR</sequence>
<keyword evidence="6 11" id="KW-0812">Transmembrane</keyword>
<dbReference type="InterPro" id="IPR003661">
    <property type="entry name" value="HisK_dim/P_dom"/>
</dbReference>
<dbReference type="Pfam" id="PF00512">
    <property type="entry name" value="HisKA"/>
    <property type="match status" value="1"/>
</dbReference>
<comment type="subcellular location">
    <subcellularLocation>
        <location evidence="2">Cell membrane</location>
    </subcellularLocation>
</comment>
<dbReference type="SMART" id="SM00304">
    <property type="entry name" value="HAMP"/>
    <property type="match status" value="1"/>
</dbReference>
<dbReference type="InterPro" id="IPR036890">
    <property type="entry name" value="HATPase_C_sf"/>
</dbReference>
<dbReference type="PROSITE" id="PS50885">
    <property type="entry name" value="HAMP"/>
    <property type="match status" value="1"/>
</dbReference>
<evidence type="ECO:0000256" key="5">
    <source>
        <dbReference type="ARBA" id="ARBA00022679"/>
    </source>
</evidence>
<protein>
    <recommendedName>
        <fullName evidence="3">histidine kinase</fullName>
        <ecNumber evidence="3">2.7.13.3</ecNumber>
    </recommendedName>
</protein>
<dbReference type="InterPro" id="IPR050428">
    <property type="entry name" value="TCS_sensor_his_kinase"/>
</dbReference>
<dbReference type="CDD" id="cd00075">
    <property type="entry name" value="HATPase"/>
    <property type="match status" value="1"/>
</dbReference>
<dbReference type="RefSeq" id="WP_310303880.1">
    <property type="nucleotide sequence ID" value="NZ_BAAAPS010000003.1"/>
</dbReference>
<dbReference type="SMART" id="SM00387">
    <property type="entry name" value="HATPase_c"/>
    <property type="match status" value="1"/>
</dbReference>
<organism evidence="14 15">
    <name type="scientific">Nocardioides marmoribigeumensis</name>
    <dbReference type="NCBI Taxonomy" id="433649"/>
    <lineage>
        <taxon>Bacteria</taxon>
        <taxon>Bacillati</taxon>
        <taxon>Actinomycetota</taxon>
        <taxon>Actinomycetes</taxon>
        <taxon>Propionibacteriales</taxon>
        <taxon>Nocardioidaceae</taxon>
        <taxon>Nocardioides</taxon>
    </lineage>
</organism>
<evidence type="ECO:0000256" key="2">
    <source>
        <dbReference type="ARBA" id="ARBA00004236"/>
    </source>
</evidence>
<keyword evidence="9" id="KW-0902">Two-component regulatory system</keyword>
<accession>A0ABU2BYH7</accession>
<dbReference type="SUPFAM" id="SSF55874">
    <property type="entry name" value="ATPase domain of HSP90 chaperone/DNA topoisomerase II/histidine kinase"/>
    <property type="match status" value="1"/>
</dbReference>
<keyword evidence="5" id="KW-0808">Transferase</keyword>
<evidence type="ECO:0000313" key="15">
    <source>
        <dbReference type="Proteomes" id="UP001183648"/>
    </source>
</evidence>
<name>A0ABU2BYH7_9ACTN</name>
<gene>
    <name evidence="14" type="ORF">J2S63_003007</name>
</gene>
<feature type="transmembrane region" description="Helical" evidence="11">
    <location>
        <begin position="12"/>
        <end position="34"/>
    </location>
</feature>
<dbReference type="InterPro" id="IPR003660">
    <property type="entry name" value="HAMP_dom"/>
</dbReference>
<dbReference type="EC" id="2.7.13.3" evidence="3"/>
<evidence type="ECO:0000256" key="11">
    <source>
        <dbReference type="SAM" id="Phobius"/>
    </source>
</evidence>
<dbReference type="SUPFAM" id="SSF47384">
    <property type="entry name" value="Homodimeric domain of signal transducing histidine kinase"/>
    <property type="match status" value="1"/>
</dbReference>
<dbReference type="PANTHER" id="PTHR45436">
    <property type="entry name" value="SENSOR HISTIDINE KINASE YKOH"/>
    <property type="match status" value="1"/>
</dbReference>
<keyword evidence="8 11" id="KW-1133">Transmembrane helix</keyword>
<dbReference type="Gene3D" id="6.10.340.10">
    <property type="match status" value="1"/>
</dbReference>
<dbReference type="Pfam" id="PF02518">
    <property type="entry name" value="HATPase_c"/>
    <property type="match status" value="1"/>
</dbReference>
<dbReference type="InterPro" id="IPR036097">
    <property type="entry name" value="HisK_dim/P_sf"/>
</dbReference>
<evidence type="ECO:0000259" key="13">
    <source>
        <dbReference type="PROSITE" id="PS50885"/>
    </source>
</evidence>
<evidence type="ECO:0000313" key="14">
    <source>
        <dbReference type="EMBL" id="MDR7363454.1"/>
    </source>
</evidence>
<dbReference type="InterPro" id="IPR003594">
    <property type="entry name" value="HATPase_dom"/>
</dbReference>
<dbReference type="EMBL" id="JAVDYG010000001">
    <property type="protein sequence ID" value="MDR7363454.1"/>
    <property type="molecule type" value="Genomic_DNA"/>
</dbReference>
<evidence type="ECO:0000256" key="3">
    <source>
        <dbReference type="ARBA" id="ARBA00012438"/>
    </source>
</evidence>
<dbReference type="PRINTS" id="PR00344">
    <property type="entry name" value="BCTRLSENSOR"/>
</dbReference>
<dbReference type="InterPro" id="IPR005467">
    <property type="entry name" value="His_kinase_dom"/>
</dbReference>
<evidence type="ECO:0000256" key="9">
    <source>
        <dbReference type="ARBA" id="ARBA00023012"/>
    </source>
</evidence>
<keyword evidence="7 14" id="KW-0418">Kinase</keyword>
<evidence type="ECO:0000256" key="10">
    <source>
        <dbReference type="ARBA" id="ARBA00023136"/>
    </source>
</evidence>
<dbReference type="Proteomes" id="UP001183648">
    <property type="component" value="Unassembled WGS sequence"/>
</dbReference>
<keyword evidence="15" id="KW-1185">Reference proteome</keyword>
<feature type="domain" description="Histidine kinase" evidence="12">
    <location>
        <begin position="239"/>
        <end position="442"/>
    </location>
</feature>
<dbReference type="SMART" id="SM00388">
    <property type="entry name" value="HisKA"/>
    <property type="match status" value="1"/>
</dbReference>
<proteinExistence type="predicted"/>
<dbReference type="CDD" id="cd00082">
    <property type="entry name" value="HisKA"/>
    <property type="match status" value="1"/>
</dbReference>
<keyword evidence="4" id="KW-0597">Phosphoprotein</keyword>